<evidence type="ECO:0000256" key="8">
    <source>
        <dbReference type="SAM" id="Phobius"/>
    </source>
</evidence>
<dbReference type="GO" id="GO:0005886">
    <property type="term" value="C:plasma membrane"/>
    <property type="evidence" value="ECO:0007669"/>
    <property type="project" value="UniProtKB-SubCell"/>
</dbReference>
<keyword evidence="5 8" id="KW-0472">Membrane</keyword>
<evidence type="ECO:0000256" key="7">
    <source>
        <dbReference type="ARBA" id="ARBA00038408"/>
    </source>
</evidence>
<dbReference type="Gene3D" id="1.10.4030.10">
    <property type="entry name" value="Porin chaperone SurA, peptide-binding domain"/>
    <property type="match status" value="1"/>
</dbReference>
<dbReference type="OrthoDB" id="9788030at2"/>
<dbReference type="Pfam" id="PF13145">
    <property type="entry name" value="Rotamase_2"/>
    <property type="match status" value="1"/>
</dbReference>
<evidence type="ECO:0000256" key="1">
    <source>
        <dbReference type="ARBA" id="ARBA00004401"/>
    </source>
</evidence>
<dbReference type="Pfam" id="PF13624">
    <property type="entry name" value="SurA_N_3"/>
    <property type="match status" value="1"/>
</dbReference>
<dbReference type="AlphaFoldDB" id="A0A4U8S200"/>
<name>A0A4U8S200_9HELI</name>
<keyword evidence="10" id="KW-0413">Isomerase</keyword>
<protein>
    <submittedName>
        <fullName evidence="10">Peptidylprolyl isomerase</fullName>
    </submittedName>
</protein>
<comment type="subcellular location">
    <subcellularLocation>
        <location evidence="1">Cell membrane</location>
        <topology evidence="1">Single-pass type II membrane protein</topology>
    </subcellularLocation>
</comment>
<keyword evidence="4 8" id="KW-1133">Transmembrane helix</keyword>
<keyword evidence="3 8" id="KW-0812">Transmembrane</keyword>
<dbReference type="STRING" id="76936.BN2458_PEG0365"/>
<evidence type="ECO:0000313" key="11">
    <source>
        <dbReference type="Proteomes" id="UP000029925"/>
    </source>
</evidence>
<feature type="domain" description="PpiC" evidence="9">
    <location>
        <begin position="253"/>
        <end position="375"/>
    </location>
</feature>
<keyword evidence="2" id="KW-1003">Cell membrane</keyword>
<organism evidence="10 11">
    <name type="scientific">Helicobacter typhlonius</name>
    <dbReference type="NCBI Taxonomy" id="76936"/>
    <lineage>
        <taxon>Bacteria</taxon>
        <taxon>Pseudomonadati</taxon>
        <taxon>Campylobacterota</taxon>
        <taxon>Epsilonproteobacteria</taxon>
        <taxon>Campylobacterales</taxon>
        <taxon>Helicobacteraceae</taxon>
        <taxon>Helicobacter</taxon>
    </lineage>
</organism>
<sequence length="507" mass="57842">MITWMQKHKKWLIITIWVSAIAFIGAGGVSWGSYGFGSSNDKVARVGEIDIRLPEFQRTYSKIFRENAEIMNERFGLSLDEAQAKQLGLPQQALQSLIQQAQIRNFARDLGLVVSDSEVGQAIIDEKIYVDENGQFSRDVYEAALRDMQLNKAEFEEDVRNILILRKVLNLMNAGGAQSIPLLKATLLERNALEMAHNVSDRLMIKTIPLSQMQVSFDDEELRTFWEMNADNWKTPMEFEIEYILIPFSEQKPEQEALQEHYENFKSDYLDENGHLLTLEQSMDKLMQDVQVVEAERVAKRAYRDLKNGSKSGIVRHIKENEHFFIQNGVDLVVADMKLAQVGQVLQPIQADDGFVTLKLLSKKESVNQSFEEAKAEVTQMYKHQKAREALVKLAKESLKDFKGTDIGFVSFDNGFVQPIPTLQDTQQAHFLSQVFGSQESEGYVLFDDKVVLYRVLEQSLAKSGGQEYENDTEILAKGAKLQAILDSFVEYLDKTYKTTIYIDVSK</sequence>
<dbReference type="EMBL" id="JRPF02000001">
    <property type="protein sequence ID" value="TLD79606.1"/>
    <property type="molecule type" value="Genomic_DNA"/>
</dbReference>
<gene>
    <name evidence="10" type="ORF">LS75_001335</name>
</gene>
<dbReference type="RefSeq" id="WP_034326765.1">
    <property type="nucleotide sequence ID" value="NZ_CAJTQN010000012.1"/>
</dbReference>
<accession>A0A4U8S200</accession>
<dbReference type="InterPro" id="IPR052029">
    <property type="entry name" value="PpiD_chaperone"/>
</dbReference>
<evidence type="ECO:0000256" key="3">
    <source>
        <dbReference type="ARBA" id="ARBA00022692"/>
    </source>
</evidence>
<dbReference type="GO" id="GO:0003755">
    <property type="term" value="F:peptidyl-prolyl cis-trans isomerase activity"/>
    <property type="evidence" value="ECO:0007669"/>
    <property type="project" value="InterPro"/>
</dbReference>
<evidence type="ECO:0000259" key="9">
    <source>
        <dbReference type="Pfam" id="PF13145"/>
    </source>
</evidence>
<dbReference type="PANTHER" id="PTHR47529">
    <property type="entry name" value="PEPTIDYL-PROLYL CIS-TRANS ISOMERASE D"/>
    <property type="match status" value="1"/>
</dbReference>
<reference evidence="10 11" key="1">
    <citation type="journal article" date="2014" name="Genome Announc.">
        <title>Draft genome sequences of eight enterohepatic helicobacter species isolated from both laboratory and wild rodents.</title>
        <authorList>
            <person name="Sheh A."/>
            <person name="Shen Z."/>
            <person name="Fox J.G."/>
        </authorList>
    </citation>
    <scope>NUCLEOTIDE SEQUENCE [LARGE SCALE GENOMIC DNA]</scope>
    <source>
        <strain evidence="10 11">MIT 98-6810</strain>
    </source>
</reference>
<evidence type="ECO:0000256" key="4">
    <source>
        <dbReference type="ARBA" id="ARBA00022989"/>
    </source>
</evidence>
<proteinExistence type="inferred from homology"/>
<dbReference type="InterPro" id="IPR000297">
    <property type="entry name" value="PPIase_PpiC"/>
</dbReference>
<evidence type="ECO:0000256" key="5">
    <source>
        <dbReference type="ARBA" id="ARBA00023136"/>
    </source>
</evidence>
<dbReference type="GeneID" id="78150690"/>
<feature type="transmembrane region" description="Helical" evidence="8">
    <location>
        <begin position="12"/>
        <end position="34"/>
    </location>
</feature>
<dbReference type="SUPFAM" id="SSF109998">
    <property type="entry name" value="Triger factor/SurA peptide-binding domain-like"/>
    <property type="match status" value="1"/>
</dbReference>
<dbReference type="PANTHER" id="PTHR47529:SF1">
    <property type="entry name" value="PERIPLASMIC CHAPERONE PPID"/>
    <property type="match status" value="1"/>
</dbReference>
<dbReference type="Proteomes" id="UP000029925">
    <property type="component" value="Unassembled WGS sequence"/>
</dbReference>
<comment type="caution">
    <text evidence="10">The sequence shown here is derived from an EMBL/GenBank/DDBJ whole genome shotgun (WGS) entry which is preliminary data.</text>
</comment>
<evidence type="ECO:0000313" key="10">
    <source>
        <dbReference type="EMBL" id="TLD79606.1"/>
    </source>
</evidence>
<keyword evidence="11" id="KW-1185">Reference proteome</keyword>
<evidence type="ECO:0000256" key="6">
    <source>
        <dbReference type="ARBA" id="ARBA00023186"/>
    </source>
</evidence>
<keyword evidence="6" id="KW-0143">Chaperone</keyword>
<comment type="similarity">
    <text evidence="7">Belongs to the PpiD chaperone family.</text>
</comment>
<dbReference type="InterPro" id="IPR027304">
    <property type="entry name" value="Trigger_fact/SurA_dom_sf"/>
</dbReference>
<evidence type="ECO:0000256" key="2">
    <source>
        <dbReference type="ARBA" id="ARBA00022475"/>
    </source>
</evidence>